<dbReference type="OrthoDB" id="9976382at2759"/>
<dbReference type="Proteomes" id="UP000650833">
    <property type="component" value="Unassembled WGS sequence"/>
</dbReference>
<dbReference type="AlphaFoldDB" id="A0A8H7QMT7"/>
<proteinExistence type="predicted"/>
<dbReference type="InterPro" id="IPR036871">
    <property type="entry name" value="PX_dom_sf"/>
</dbReference>
<dbReference type="Gene3D" id="1.20.1270.60">
    <property type="entry name" value="Arfaptin homology (AH) domain/BAR domain"/>
    <property type="match status" value="1"/>
</dbReference>
<evidence type="ECO:0000313" key="4">
    <source>
        <dbReference type="Proteomes" id="UP000650833"/>
    </source>
</evidence>
<dbReference type="InterPro" id="IPR015404">
    <property type="entry name" value="Vps5_C"/>
</dbReference>
<dbReference type="GO" id="GO:0005829">
    <property type="term" value="C:cytosol"/>
    <property type="evidence" value="ECO:0007669"/>
    <property type="project" value="GOC"/>
</dbReference>
<dbReference type="PANTHER" id="PTHR47433">
    <property type="entry name" value="VACUOLAR PROTEIN SORTING-ASSOCIATED PROTEIN 17"/>
    <property type="match status" value="1"/>
</dbReference>
<name>A0A8H7QMT7_9FUNG</name>
<evidence type="ECO:0000259" key="2">
    <source>
        <dbReference type="Pfam" id="PF09325"/>
    </source>
</evidence>
<comment type="caution">
    <text evidence="3">The sequence shown here is derived from an EMBL/GenBank/DDBJ whole genome shotgun (WGS) entry which is preliminary data.</text>
</comment>
<dbReference type="InterPro" id="IPR027267">
    <property type="entry name" value="AH/BAR_dom_sf"/>
</dbReference>
<dbReference type="InterPro" id="IPR053055">
    <property type="entry name" value="VPS17"/>
</dbReference>
<protein>
    <recommendedName>
        <fullName evidence="5">Vacuolar protein sorting-associated protein 17</fullName>
    </recommendedName>
</protein>
<dbReference type="Pfam" id="PF00787">
    <property type="entry name" value="PX"/>
    <property type="match status" value="1"/>
</dbReference>
<evidence type="ECO:0000313" key="3">
    <source>
        <dbReference type="EMBL" id="KAG2195554.1"/>
    </source>
</evidence>
<dbReference type="PANTHER" id="PTHR47433:SF1">
    <property type="entry name" value="VACUOLAR PROTEIN SORTING-ASSOCIATED PROTEIN 17"/>
    <property type="match status" value="1"/>
</dbReference>
<reference evidence="3" key="1">
    <citation type="submission" date="2020-12" db="EMBL/GenBank/DDBJ databases">
        <title>Metabolic potential, ecology and presence of endohyphal bacteria is reflected in genomic diversity of Mucoromycotina.</title>
        <authorList>
            <person name="Muszewska A."/>
            <person name="Okrasinska A."/>
            <person name="Steczkiewicz K."/>
            <person name="Drgas O."/>
            <person name="Orlowska M."/>
            <person name="Perlinska-Lenart U."/>
            <person name="Aleksandrzak-Piekarczyk T."/>
            <person name="Szatraj K."/>
            <person name="Zielenkiewicz U."/>
            <person name="Pilsyk S."/>
            <person name="Malc E."/>
            <person name="Mieczkowski P."/>
            <person name="Kruszewska J.S."/>
            <person name="Biernat P."/>
            <person name="Pawlowska J."/>
        </authorList>
    </citation>
    <scope>NUCLEOTIDE SEQUENCE</scope>
    <source>
        <strain evidence="3">CBS 226.32</strain>
    </source>
</reference>
<dbReference type="GO" id="GO:0032266">
    <property type="term" value="F:phosphatidylinositol-3-phosphate binding"/>
    <property type="evidence" value="ECO:0007669"/>
    <property type="project" value="TreeGrafter"/>
</dbReference>
<dbReference type="InterPro" id="IPR001683">
    <property type="entry name" value="PX_dom"/>
</dbReference>
<gene>
    <name evidence="3" type="ORF">INT46_005814</name>
</gene>
<dbReference type="GO" id="GO:0006886">
    <property type="term" value="P:intracellular protein transport"/>
    <property type="evidence" value="ECO:0007669"/>
    <property type="project" value="TreeGrafter"/>
</dbReference>
<sequence>MASAPRIQFVVTNVDYKRRDPVFWIEVQTNITKYKQKQKRFPRYYSELIKLHDYLSSTCDDVLIPALPSCPSPRFDKEGHLVGRQWWFTIRLPGEKLVDLGDIGSVENKIQLWFDRIVEHDRTKTSEGLRAFVESEVGFRPSIIPQQQQPQQQKLHQRIKSPKYVIVHVSPDDMEPEFGHCLEDLDIFSQNLQAALTRLDKLVQEQNLMARSWMDLSSSWVSYGGIERNPSLFILYKTIAKGYQQLVDLERSQASAVNETLSDEILYELKNCESTQNAMQRRLVALSDYLSSRKHTESSLRSVERLKSSINIDRDQASEAIAILEDARIHERNNLQRFERIDTNLRQDIEHQYKPNTAQDMLRTVKEYAKSQLYLEKKKLAVLNEIIVKQDDVLIN</sequence>
<dbReference type="EMBL" id="JAEPRC010000519">
    <property type="protein sequence ID" value="KAG2195554.1"/>
    <property type="molecule type" value="Genomic_DNA"/>
</dbReference>
<dbReference type="Gene3D" id="3.30.1520.10">
    <property type="entry name" value="Phox-like domain"/>
    <property type="match status" value="1"/>
</dbReference>
<dbReference type="GO" id="GO:0042147">
    <property type="term" value="P:retrograde transport, endosome to Golgi"/>
    <property type="evidence" value="ECO:0007669"/>
    <property type="project" value="TreeGrafter"/>
</dbReference>
<evidence type="ECO:0008006" key="5">
    <source>
        <dbReference type="Google" id="ProtNLM"/>
    </source>
</evidence>
<feature type="domain" description="PX" evidence="1">
    <location>
        <begin position="34"/>
        <end position="135"/>
    </location>
</feature>
<dbReference type="GO" id="GO:0005768">
    <property type="term" value="C:endosome"/>
    <property type="evidence" value="ECO:0007669"/>
    <property type="project" value="TreeGrafter"/>
</dbReference>
<accession>A0A8H7QMT7</accession>
<dbReference type="Pfam" id="PF09325">
    <property type="entry name" value="Vps5"/>
    <property type="match status" value="1"/>
</dbReference>
<dbReference type="GO" id="GO:0030905">
    <property type="term" value="C:retromer, tubulation complex"/>
    <property type="evidence" value="ECO:0007669"/>
    <property type="project" value="TreeGrafter"/>
</dbReference>
<organism evidence="3 4">
    <name type="scientific">Mucor plumbeus</name>
    <dbReference type="NCBI Taxonomy" id="97098"/>
    <lineage>
        <taxon>Eukaryota</taxon>
        <taxon>Fungi</taxon>
        <taxon>Fungi incertae sedis</taxon>
        <taxon>Mucoromycota</taxon>
        <taxon>Mucoromycotina</taxon>
        <taxon>Mucoromycetes</taxon>
        <taxon>Mucorales</taxon>
        <taxon>Mucorineae</taxon>
        <taxon>Mucoraceae</taxon>
        <taxon>Mucor</taxon>
    </lineage>
</organism>
<evidence type="ECO:0000259" key="1">
    <source>
        <dbReference type="Pfam" id="PF00787"/>
    </source>
</evidence>
<keyword evidence="4" id="KW-1185">Reference proteome</keyword>
<feature type="domain" description="Sorting nexin/Vps5-like C-terminal" evidence="2">
    <location>
        <begin position="178"/>
        <end position="379"/>
    </location>
</feature>
<dbReference type="SUPFAM" id="SSF64268">
    <property type="entry name" value="PX domain"/>
    <property type="match status" value="1"/>
</dbReference>